<sequence>MNNNELAQLGLDTDGLTPDADYVPNPFTADDGVHVDIVYRAYLQLEQINALGGISLLGGSRERLEDIYGGLEDGMDLMTAVARFGDDEQQHRAQQLIAAGKISGS</sequence>
<dbReference type="EMBL" id="CP101185">
    <property type="protein sequence ID" value="UYV95847.1"/>
    <property type="molecule type" value="Genomic_DNA"/>
</dbReference>
<name>A0AAX3ECP1_PAEUR</name>
<dbReference type="RefSeq" id="WP_069694895.1">
    <property type="nucleotide sequence ID" value="NZ_CP043010.1"/>
</dbReference>
<protein>
    <submittedName>
        <fullName evidence="1">Uncharacterized protein</fullName>
    </submittedName>
</protein>
<evidence type="ECO:0000313" key="1">
    <source>
        <dbReference type="EMBL" id="UYV95847.1"/>
    </source>
</evidence>
<dbReference type="AlphaFoldDB" id="A0AAX3ECP1"/>
<reference evidence="1" key="1">
    <citation type="submission" date="2022-07" db="EMBL/GenBank/DDBJ databases">
        <authorList>
            <person name="Wu T."/>
        </authorList>
    </citation>
    <scope>NUCLEOTIDE SEQUENCE</scope>
    <source>
        <strain evidence="1">SD-1</strain>
    </source>
</reference>
<proteinExistence type="predicted"/>
<keyword evidence="2" id="KW-1185">Reference proteome</keyword>
<accession>A0AAX3ECP1</accession>
<gene>
    <name evidence="1" type="ORF">NL394_12180</name>
</gene>
<organism evidence="1 2">
    <name type="scientific">Paenarthrobacter ureafaciens</name>
    <dbReference type="NCBI Taxonomy" id="37931"/>
    <lineage>
        <taxon>Bacteria</taxon>
        <taxon>Bacillati</taxon>
        <taxon>Actinomycetota</taxon>
        <taxon>Actinomycetes</taxon>
        <taxon>Micrococcales</taxon>
        <taxon>Micrococcaceae</taxon>
        <taxon>Paenarthrobacter</taxon>
    </lineage>
</organism>
<dbReference type="Proteomes" id="UP001163293">
    <property type="component" value="Chromosome"/>
</dbReference>
<evidence type="ECO:0000313" key="2">
    <source>
        <dbReference type="Proteomes" id="UP001163293"/>
    </source>
</evidence>